<evidence type="ECO:0000256" key="5">
    <source>
        <dbReference type="ARBA" id="ARBA00023002"/>
    </source>
</evidence>
<dbReference type="GO" id="GO:0009073">
    <property type="term" value="P:aromatic amino acid family biosynthetic process"/>
    <property type="evidence" value="ECO:0007669"/>
    <property type="project" value="UniProtKB-KW"/>
</dbReference>
<proteinExistence type="inferred from homology"/>
<feature type="binding site" evidence="8">
    <location>
        <position position="77"/>
    </location>
    <ligand>
        <name>NADP(+)</name>
        <dbReference type="ChEBI" id="CHEBI:58349"/>
    </ligand>
</feature>
<dbReference type="Gene3D" id="3.40.50.10860">
    <property type="entry name" value="Leucine Dehydrogenase, chain A, domain 1"/>
    <property type="match status" value="1"/>
</dbReference>
<dbReference type="FunFam" id="3.40.50.720:FF:000104">
    <property type="entry name" value="Shikimate dehydrogenase (NADP(+))"/>
    <property type="match status" value="1"/>
</dbReference>
<feature type="binding site" evidence="8">
    <location>
        <position position="102"/>
    </location>
    <ligand>
        <name>shikimate</name>
        <dbReference type="ChEBI" id="CHEBI:36208"/>
    </ligand>
</feature>
<dbReference type="CDD" id="cd01065">
    <property type="entry name" value="NAD_bind_Shikimate_DH"/>
    <property type="match status" value="1"/>
</dbReference>
<feature type="domain" description="Quinate/shikimate 5-dehydrogenase/glutamyl-tRNA reductase" evidence="9">
    <location>
        <begin position="119"/>
        <end position="190"/>
    </location>
</feature>
<dbReference type="InterPro" id="IPR006151">
    <property type="entry name" value="Shikm_DH/Glu-tRNA_Rdtase"/>
</dbReference>
<feature type="domain" description="Shikimate dehydrogenase substrate binding N-terminal" evidence="10">
    <location>
        <begin position="6"/>
        <end position="88"/>
    </location>
</feature>
<dbReference type="SUPFAM" id="SSF53223">
    <property type="entry name" value="Aminoacid dehydrogenase-like, N-terminal domain"/>
    <property type="match status" value="1"/>
</dbReference>
<evidence type="ECO:0000313" key="13">
    <source>
        <dbReference type="Proteomes" id="UP000189433"/>
    </source>
</evidence>
<dbReference type="EMBL" id="MLHJ01000002">
    <property type="protein sequence ID" value="OOF45245.1"/>
    <property type="molecule type" value="Genomic_DNA"/>
</dbReference>
<evidence type="ECO:0000256" key="6">
    <source>
        <dbReference type="ARBA" id="ARBA00023141"/>
    </source>
</evidence>
<evidence type="ECO:0000259" key="11">
    <source>
        <dbReference type="Pfam" id="PF18317"/>
    </source>
</evidence>
<feature type="binding site" evidence="8">
    <location>
        <position position="245"/>
    </location>
    <ligand>
        <name>shikimate</name>
        <dbReference type="ChEBI" id="CHEBI:36208"/>
    </ligand>
</feature>
<comment type="subunit">
    <text evidence="8">Homodimer.</text>
</comment>
<comment type="pathway">
    <text evidence="1 8">Metabolic intermediate biosynthesis; chorismate biosynthesis; chorismate from D-erythrose 4-phosphate and phosphoenolpyruvate: step 4/7.</text>
</comment>
<feature type="active site" description="Proton acceptor" evidence="8">
    <location>
        <position position="65"/>
    </location>
</feature>
<dbReference type="NCBIfam" id="TIGR00507">
    <property type="entry name" value="aroE"/>
    <property type="match status" value="1"/>
</dbReference>
<dbReference type="GO" id="GO:0004764">
    <property type="term" value="F:shikimate 3-dehydrogenase (NADP+) activity"/>
    <property type="evidence" value="ECO:0007669"/>
    <property type="project" value="UniProtKB-UniRule"/>
</dbReference>
<dbReference type="InterPro" id="IPR013708">
    <property type="entry name" value="Shikimate_DH-bd_N"/>
</dbReference>
<keyword evidence="13" id="KW-1185">Reference proteome</keyword>
<evidence type="ECO:0000256" key="2">
    <source>
        <dbReference type="ARBA" id="ARBA00012962"/>
    </source>
</evidence>
<evidence type="ECO:0000256" key="3">
    <source>
        <dbReference type="ARBA" id="ARBA00022605"/>
    </source>
</evidence>
<dbReference type="RefSeq" id="WP_077414210.1">
    <property type="nucleotide sequence ID" value="NZ_MLHI01000011.1"/>
</dbReference>
<dbReference type="HAMAP" id="MF_00222">
    <property type="entry name" value="Shikimate_DH_AroE"/>
    <property type="match status" value="1"/>
</dbReference>
<feature type="domain" description="SDH C-terminal" evidence="11">
    <location>
        <begin position="238"/>
        <end position="268"/>
    </location>
</feature>
<dbReference type="GO" id="GO:0019632">
    <property type="term" value="P:shikimate metabolic process"/>
    <property type="evidence" value="ECO:0007669"/>
    <property type="project" value="InterPro"/>
</dbReference>
<comment type="catalytic activity">
    <reaction evidence="7 8">
        <text>shikimate + NADP(+) = 3-dehydroshikimate + NADPH + H(+)</text>
        <dbReference type="Rhea" id="RHEA:17737"/>
        <dbReference type="ChEBI" id="CHEBI:15378"/>
        <dbReference type="ChEBI" id="CHEBI:16630"/>
        <dbReference type="ChEBI" id="CHEBI:36208"/>
        <dbReference type="ChEBI" id="CHEBI:57783"/>
        <dbReference type="ChEBI" id="CHEBI:58349"/>
        <dbReference type="EC" id="1.1.1.25"/>
    </reaction>
</comment>
<feature type="binding site" evidence="8">
    <location>
        <position position="61"/>
    </location>
    <ligand>
        <name>shikimate</name>
        <dbReference type="ChEBI" id="CHEBI:36208"/>
    </ligand>
</feature>
<dbReference type="Proteomes" id="UP000189433">
    <property type="component" value="Unassembled WGS sequence"/>
</dbReference>
<dbReference type="InterPro" id="IPR011342">
    <property type="entry name" value="Shikimate_DH"/>
</dbReference>
<evidence type="ECO:0000256" key="7">
    <source>
        <dbReference type="ARBA" id="ARBA00049442"/>
    </source>
</evidence>
<dbReference type="InterPro" id="IPR041121">
    <property type="entry name" value="SDH_C"/>
</dbReference>
<feature type="binding site" evidence="8">
    <location>
        <position position="213"/>
    </location>
    <ligand>
        <name>NADP(+)</name>
        <dbReference type="ChEBI" id="CHEBI:58349"/>
    </ligand>
</feature>
<keyword evidence="4 8" id="KW-0521">NADP</keyword>
<sequence>MDYYAVWGNPIAQSLSPLIQGKFAEQTQQKMHYEAKLGDVETFEQQLAIFFSQGAKGANVTAPFKARAYQLADEHSERAKLAQACNTLKKLEDGRLYADNTDGIGLVTDLQRLNWIKPHQRILILGAGGATQGVLLPLLQAQQNIVLANRTLAKAERLAETFQPYGEVQAVAMDNIPDQSYDVVINATSAGLSGNTAPVSAAILKLGNAFYDMQYAKGSDTPFITHCKSLGLMEVSDGLGMLVAQAAHSFHLWRGVMPDFATVYKELKKEMQ</sequence>
<feature type="binding site" evidence="8">
    <location>
        <position position="238"/>
    </location>
    <ligand>
        <name>NADP(+)</name>
        <dbReference type="ChEBI" id="CHEBI:58349"/>
    </ligand>
</feature>
<dbReference type="InterPro" id="IPR046346">
    <property type="entry name" value="Aminoacid_DH-like_N_sf"/>
</dbReference>
<dbReference type="PANTHER" id="PTHR21089:SF1">
    <property type="entry name" value="BIFUNCTIONAL 3-DEHYDROQUINATE DEHYDRATASE_SHIKIMATE DEHYDROGENASE, CHLOROPLASTIC"/>
    <property type="match status" value="1"/>
</dbReference>
<protein>
    <recommendedName>
        <fullName evidence="2 8">Shikimate dehydrogenase (NADP(+))</fullName>
        <shortName evidence="8">SDH</shortName>
        <ecNumber evidence="2 8">1.1.1.25</ecNumber>
    </recommendedName>
</protein>
<dbReference type="GO" id="GO:0008652">
    <property type="term" value="P:amino acid biosynthetic process"/>
    <property type="evidence" value="ECO:0007669"/>
    <property type="project" value="UniProtKB-KW"/>
</dbReference>
<dbReference type="Gene3D" id="3.40.50.720">
    <property type="entry name" value="NAD(P)-binding Rossmann-like Domain"/>
    <property type="match status" value="1"/>
</dbReference>
<dbReference type="InterPro" id="IPR022893">
    <property type="entry name" value="Shikimate_DH_fam"/>
</dbReference>
<keyword evidence="6 8" id="KW-0057">Aromatic amino acid biosynthesis</keyword>
<accession>A0A1V3ISL2</accession>
<name>A0A1V3ISL2_9PAST</name>
<feature type="binding site" evidence="8">
    <location>
        <begin position="126"/>
        <end position="130"/>
    </location>
    <ligand>
        <name>NADP(+)</name>
        <dbReference type="ChEBI" id="CHEBI:58349"/>
    </ligand>
</feature>
<dbReference type="Pfam" id="PF01488">
    <property type="entry name" value="Shikimate_DH"/>
    <property type="match status" value="1"/>
</dbReference>
<evidence type="ECO:0000256" key="8">
    <source>
        <dbReference type="HAMAP-Rule" id="MF_00222"/>
    </source>
</evidence>
<evidence type="ECO:0000259" key="10">
    <source>
        <dbReference type="Pfam" id="PF08501"/>
    </source>
</evidence>
<gene>
    <name evidence="8" type="primary">aroE</name>
    <name evidence="12" type="ORF">BKK50_00375</name>
</gene>
<dbReference type="NCBIfam" id="NF001310">
    <property type="entry name" value="PRK00258.1-2"/>
    <property type="match status" value="1"/>
</dbReference>
<comment type="caution">
    <text evidence="12">The sequence shown here is derived from an EMBL/GenBank/DDBJ whole genome shotgun (WGS) entry which is preliminary data.</text>
</comment>
<dbReference type="SUPFAM" id="SSF51735">
    <property type="entry name" value="NAD(P)-binding Rossmann-fold domains"/>
    <property type="match status" value="1"/>
</dbReference>
<organism evidence="12 13">
    <name type="scientific">Rodentibacter rarus</name>
    <dbReference type="NCBI Taxonomy" id="1908260"/>
    <lineage>
        <taxon>Bacteria</taxon>
        <taxon>Pseudomonadati</taxon>
        <taxon>Pseudomonadota</taxon>
        <taxon>Gammaproteobacteria</taxon>
        <taxon>Pasteurellales</taxon>
        <taxon>Pasteurellaceae</taxon>
        <taxon>Rodentibacter</taxon>
    </lineage>
</organism>
<dbReference type="GO" id="GO:0009423">
    <property type="term" value="P:chorismate biosynthetic process"/>
    <property type="evidence" value="ECO:0007669"/>
    <property type="project" value="UniProtKB-UniRule"/>
</dbReference>
<keyword evidence="5 8" id="KW-0560">Oxidoreductase</keyword>
<dbReference type="STRING" id="1908260.BKK50_00375"/>
<dbReference type="EC" id="1.1.1.25" evidence="2 8"/>
<dbReference type="Pfam" id="PF08501">
    <property type="entry name" value="Shikimate_dh_N"/>
    <property type="match status" value="1"/>
</dbReference>
<dbReference type="UniPathway" id="UPA00053">
    <property type="reaction ID" value="UER00087"/>
</dbReference>
<dbReference type="GO" id="GO:0005829">
    <property type="term" value="C:cytosol"/>
    <property type="evidence" value="ECO:0007669"/>
    <property type="project" value="TreeGrafter"/>
</dbReference>
<comment type="function">
    <text evidence="8">Involved in the biosynthesis of the chorismate, which leads to the biosynthesis of aromatic amino acids. Catalyzes the reversible NADPH linked reduction of 3-dehydroshikimate (DHSA) to yield shikimate (SA).</text>
</comment>
<keyword evidence="3 8" id="KW-0028">Amino-acid biosynthesis</keyword>
<feature type="binding site" evidence="8">
    <location>
        <begin position="149"/>
        <end position="154"/>
    </location>
    <ligand>
        <name>NADP(+)</name>
        <dbReference type="ChEBI" id="CHEBI:58349"/>
    </ligand>
</feature>
<evidence type="ECO:0000256" key="1">
    <source>
        <dbReference type="ARBA" id="ARBA00004871"/>
    </source>
</evidence>
<dbReference type="AlphaFoldDB" id="A0A1V3ISL2"/>
<dbReference type="InterPro" id="IPR036291">
    <property type="entry name" value="NAD(P)-bd_dom_sf"/>
</dbReference>
<evidence type="ECO:0000259" key="9">
    <source>
        <dbReference type="Pfam" id="PF01488"/>
    </source>
</evidence>
<feature type="binding site" evidence="8">
    <location>
        <position position="86"/>
    </location>
    <ligand>
        <name>shikimate</name>
        <dbReference type="ChEBI" id="CHEBI:36208"/>
    </ligand>
</feature>
<feature type="binding site" evidence="8">
    <location>
        <begin position="14"/>
        <end position="16"/>
    </location>
    <ligand>
        <name>shikimate</name>
        <dbReference type="ChEBI" id="CHEBI:36208"/>
    </ligand>
</feature>
<dbReference type="FunFam" id="3.40.50.10860:FF:000006">
    <property type="entry name" value="Shikimate dehydrogenase (NADP(+))"/>
    <property type="match status" value="1"/>
</dbReference>
<evidence type="ECO:0000313" key="12">
    <source>
        <dbReference type="EMBL" id="OOF45245.1"/>
    </source>
</evidence>
<evidence type="ECO:0000256" key="4">
    <source>
        <dbReference type="ARBA" id="ARBA00022857"/>
    </source>
</evidence>
<dbReference type="OrthoDB" id="9776868at2"/>
<dbReference type="PANTHER" id="PTHR21089">
    <property type="entry name" value="SHIKIMATE DEHYDROGENASE"/>
    <property type="match status" value="1"/>
</dbReference>
<dbReference type="Pfam" id="PF18317">
    <property type="entry name" value="SDH_C"/>
    <property type="match status" value="1"/>
</dbReference>
<feature type="binding site" evidence="8">
    <location>
        <position position="215"/>
    </location>
    <ligand>
        <name>shikimate</name>
        <dbReference type="ChEBI" id="CHEBI:36208"/>
    </ligand>
</feature>
<dbReference type="GO" id="GO:0050661">
    <property type="term" value="F:NADP binding"/>
    <property type="evidence" value="ECO:0007669"/>
    <property type="project" value="InterPro"/>
</dbReference>
<comment type="similarity">
    <text evidence="8">Belongs to the shikimate dehydrogenase family.</text>
</comment>
<reference evidence="12 13" key="1">
    <citation type="submission" date="2016-10" db="EMBL/GenBank/DDBJ databases">
        <title>Rodentibacter gen. nov. and new species.</title>
        <authorList>
            <person name="Christensen H."/>
        </authorList>
    </citation>
    <scope>NUCLEOTIDE SEQUENCE [LARGE SCALE GENOMIC DNA]</scope>
    <source>
        <strain evidence="12 13">CCUG17206</strain>
    </source>
</reference>